<evidence type="ECO:0000313" key="4">
    <source>
        <dbReference type="EMBL" id="CAD9085240.1"/>
    </source>
</evidence>
<reference evidence="4" key="1">
    <citation type="submission" date="2021-01" db="EMBL/GenBank/DDBJ databases">
        <authorList>
            <person name="Corre E."/>
            <person name="Pelletier E."/>
            <person name="Niang G."/>
            <person name="Scheremetjew M."/>
            <person name="Finn R."/>
            <person name="Kale V."/>
            <person name="Holt S."/>
            <person name="Cochrane G."/>
            <person name="Meng A."/>
            <person name="Brown T."/>
            <person name="Cohen L."/>
        </authorList>
    </citation>
    <scope>NUCLEOTIDE SEQUENCE</scope>
    <source>
        <strain evidence="4">WS</strain>
    </source>
</reference>
<keyword evidence="2" id="KW-0812">Transmembrane</keyword>
<gene>
    <name evidence="4" type="ORF">PCOS0759_LOCUS8494</name>
</gene>
<evidence type="ECO:0000256" key="1">
    <source>
        <dbReference type="SAM" id="MobiDB-lite"/>
    </source>
</evidence>
<dbReference type="PANTHER" id="PTHR43081:SF1">
    <property type="entry name" value="ADENYLATE CYCLASE, TERMINAL-DIFFERENTIATION SPECIFIC"/>
    <property type="match status" value="1"/>
</dbReference>
<dbReference type="InterPro" id="IPR001054">
    <property type="entry name" value="A/G_cyclase"/>
</dbReference>
<evidence type="ECO:0000256" key="2">
    <source>
        <dbReference type="SAM" id="Phobius"/>
    </source>
</evidence>
<dbReference type="PANTHER" id="PTHR43081">
    <property type="entry name" value="ADENYLATE CYCLASE, TERMINAL-DIFFERENTIATION SPECIFIC-RELATED"/>
    <property type="match status" value="1"/>
</dbReference>
<dbReference type="PROSITE" id="PS50125">
    <property type="entry name" value="GUANYLATE_CYCLASE_2"/>
    <property type="match status" value="1"/>
</dbReference>
<dbReference type="InterPro" id="IPR050697">
    <property type="entry name" value="Adenylyl/Guanylyl_Cyclase_3/4"/>
</dbReference>
<keyword evidence="2" id="KW-1133">Transmembrane helix</keyword>
<feature type="domain" description="Guanylate cyclase" evidence="3">
    <location>
        <begin position="652"/>
        <end position="772"/>
    </location>
</feature>
<dbReference type="SUPFAM" id="SSF55073">
    <property type="entry name" value="Nucleotide cyclase"/>
    <property type="match status" value="1"/>
</dbReference>
<dbReference type="Pfam" id="PF00211">
    <property type="entry name" value="Guanylate_cyc"/>
    <property type="match status" value="1"/>
</dbReference>
<sequence length="964" mass="108341">MDPLVVPDSPPNGSGLSPITPKSPIPSPDHHHHHHSNSKLPNHSPSRSNAHEQQDYLNKYLVSISKYSFPPKESGQQSSSSEANKIAVAQSNNSSNNPSKSKTNGFAVVSGSQRYSSPYISNSGLSLADKLKAIFHYHKQCFCSARFFLFNIHSLSKNRSSKHALSFFCFIVSFLFIILLGTALLCIIFWGEFSIQTISESVKERSQIYQYSVDQLQDLKAISITQSKSILSLSNISSTNTTNYNTEALIAEYPFESFRDEWRLYIVSRNLSQFISHIDTSFATLFVQTKYKSSLQLMQEIQILNQLYGVLSEMHWFVGGEILARGTFNATPSHTDAFKAQQRVYLLLQREEIILSALQVINGEGYQLDSDTMATIHRIRMYGNSLIDVDRSQSPETHALSSSPSPVSQSDWNALVDSYKSFVRSKLGTVEHNFGSSESSFKRSSSTTFAVSLVVFVVVGLCCFSCTICCIACTKLVHHCFGKKKYENIVLALSAASDWDLTNPYIERLLSIPEHKASPLQSICQIIIHQLSDVKPYLPTHIFDHDPLASTKPRSFSIESSISSNTSHGAGGCGATLGDYESNTNTDKARANSFSDSFLSSPSPSSMSHRLSVFSNRLGSMSSRQLAFNLRRRRSTITSSRNNAGLVEKEATLMMIDVVDFHNWVNKHDLESFNDNYHRFVTTVCDLIRHERGMIHWISGDKIFCTFGCASKVFQCENRACQSALSIVRLTKTKLAELGIALRIGIASGKVLAGPIGNKTFKTFSCIGNVVNRLYSLCRLNKHYSSEILIDSYTFQASQTHFVARMVDCLTVRGENDNMEPLRIYELMENKQVSENEWMYQLSESEEKEKFRNYHTVWDQCMKQNYQDAEFLLDKLVSENPKEANAIPSEYLFRLKAIIQTGRKESKINHAPSSHDKWKYEACIPSFGIRTNVPTTTKTSILPGIPSQDQATQMQEKKDQEKAE</sequence>
<dbReference type="GO" id="GO:0009190">
    <property type="term" value="P:cyclic nucleotide biosynthetic process"/>
    <property type="evidence" value="ECO:0007669"/>
    <property type="project" value="InterPro"/>
</dbReference>
<dbReference type="CDD" id="cd07302">
    <property type="entry name" value="CHD"/>
    <property type="match status" value="1"/>
</dbReference>
<protein>
    <recommendedName>
        <fullName evidence="3">Guanylate cyclase domain-containing protein</fullName>
    </recommendedName>
</protein>
<feature type="region of interest" description="Disordered" evidence="1">
    <location>
        <begin position="938"/>
        <end position="964"/>
    </location>
</feature>
<dbReference type="AlphaFoldDB" id="A0A7S1KTY3"/>
<dbReference type="GO" id="GO:0035556">
    <property type="term" value="P:intracellular signal transduction"/>
    <property type="evidence" value="ECO:0007669"/>
    <property type="project" value="InterPro"/>
</dbReference>
<proteinExistence type="predicted"/>
<evidence type="ECO:0000259" key="3">
    <source>
        <dbReference type="PROSITE" id="PS50125"/>
    </source>
</evidence>
<name>A0A7S1KTY3_9EUKA</name>
<keyword evidence="2" id="KW-0472">Membrane</keyword>
<feature type="compositionally biased region" description="Basic and acidic residues" evidence="1">
    <location>
        <begin position="955"/>
        <end position="964"/>
    </location>
</feature>
<feature type="transmembrane region" description="Helical" evidence="2">
    <location>
        <begin position="164"/>
        <end position="190"/>
    </location>
</feature>
<dbReference type="InterPro" id="IPR029787">
    <property type="entry name" value="Nucleotide_cyclase"/>
</dbReference>
<accession>A0A7S1KTY3</accession>
<feature type="transmembrane region" description="Helical" evidence="2">
    <location>
        <begin position="449"/>
        <end position="477"/>
    </location>
</feature>
<organism evidence="4">
    <name type="scientific">Percolomonas cosmopolitus</name>
    <dbReference type="NCBI Taxonomy" id="63605"/>
    <lineage>
        <taxon>Eukaryota</taxon>
        <taxon>Discoba</taxon>
        <taxon>Heterolobosea</taxon>
        <taxon>Tetramitia</taxon>
        <taxon>Eutetramitia</taxon>
        <taxon>Percolomonadidae</taxon>
        <taxon>Percolomonas</taxon>
    </lineage>
</organism>
<dbReference type="SMART" id="SM00044">
    <property type="entry name" value="CYCc"/>
    <property type="match status" value="1"/>
</dbReference>
<dbReference type="EMBL" id="HBGD01010340">
    <property type="protein sequence ID" value="CAD9085240.1"/>
    <property type="molecule type" value="Transcribed_RNA"/>
</dbReference>
<dbReference type="Gene3D" id="3.30.70.1230">
    <property type="entry name" value="Nucleotide cyclase"/>
    <property type="match status" value="1"/>
</dbReference>
<feature type="region of interest" description="Disordered" evidence="1">
    <location>
        <begin position="1"/>
        <end position="55"/>
    </location>
</feature>